<evidence type="ECO:0000313" key="3">
    <source>
        <dbReference type="Proteomes" id="UP001321749"/>
    </source>
</evidence>
<organism evidence="2 3">
    <name type="scientific">Cladorrhinum samala</name>
    <dbReference type="NCBI Taxonomy" id="585594"/>
    <lineage>
        <taxon>Eukaryota</taxon>
        <taxon>Fungi</taxon>
        <taxon>Dikarya</taxon>
        <taxon>Ascomycota</taxon>
        <taxon>Pezizomycotina</taxon>
        <taxon>Sordariomycetes</taxon>
        <taxon>Sordariomycetidae</taxon>
        <taxon>Sordariales</taxon>
        <taxon>Podosporaceae</taxon>
        <taxon>Cladorrhinum</taxon>
    </lineage>
</organism>
<dbReference type="EMBL" id="MU864980">
    <property type="protein sequence ID" value="KAK4461975.1"/>
    <property type="molecule type" value="Genomic_DNA"/>
</dbReference>
<comment type="caution">
    <text evidence="2">The sequence shown here is derived from an EMBL/GenBank/DDBJ whole genome shotgun (WGS) entry which is preliminary data.</text>
</comment>
<evidence type="ECO:0000313" key="2">
    <source>
        <dbReference type="EMBL" id="KAK4461975.1"/>
    </source>
</evidence>
<reference evidence="2" key="1">
    <citation type="journal article" date="2023" name="Mol. Phylogenet. Evol.">
        <title>Genome-scale phylogeny and comparative genomics of the fungal order Sordariales.</title>
        <authorList>
            <person name="Hensen N."/>
            <person name="Bonometti L."/>
            <person name="Westerberg I."/>
            <person name="Brannstrom I.O."/>
            <person name="Guillou S."/>
            <person name="Cros-Aarteil S."/>
            <person name="Calhoun S."/>
            <person name="Haridas S."/>
            <person name="Kuo A."/>
            <person name="Mondo S."/>
            <person name="Pangilinan J."/>
            <person name="Riley R."/>
            <person name="LaButti K."/>
            <person name="Andreopoulos B."/>
            <person name="Lipzen A."/>
            <person name="Chen C."/>
            <person name="Yan M."/>
            <person name="Daum C."/>
            <person name="Ng V."/>
            <person name="Clum A."/>
            <person name="Steindorff A."/>
            <person name="Ohm R.A."/>
            <person name="Martin F."/>
            <person name="Silar P."/>
            <person name="Natvig D.O."/>
            <person name="Lalanne C."/>
            <person name="Gautier V."/>
            <person name="Ament-Velasquez S.L."/>
            <person name="Kruys A."/>
            <person name="Hutchinson M.I."/>
            <person name="Powell A.J."/>
            <person name="Barry K."/>
            <person name="Miller A.N."/>
            <person name="Grigoriev I.V."/>
            <person name="Debuchy R."/>
            <person name="Gladieux P."/>
            <person name="Hiltunen Thoren M."/>
            <person name="Johannesson H."/>
        </authorList>
    </citation>
    <scope>NUCLEOTIDE SEQUENCE</scope>
    <source>
        <strain evidence="2">PSN324</strain>
    </source>
</reference>
<evidence type="ECO:0000256" key="1">
    <source>
        <dbReference type="SAM" id="MobiDB-lite"/>
    </source>
</evidence>
<accession>A0AAV9HPI2</accession>
<dbReference type="Proteomes" id="UP001321749">
    <property type="component" value="Unassembled WGS sequence"/>
</dbReference>
<protein>
    <submittedName>
        <fullName evidence="2">Uncharacterized protein</fullName>
    </submittedName>
</protein>
<keyword evidence="3" id="KW-1185">Reference proteome</keyword>
<dbReference type="AlphaFoldDB" id="A0AAV9HPI2"/>
<feature type="region of interest" description="Disordered" evidence="1">
    <location>
        <begin position="293"/>
        <end position="326"/>
    </location>
</feature>
<gene>
    <name evidence="2" type="ORF">QBC42DRAFT_86211</name>
</gene>
<reference evidence="2" key="2">
    <citation type="submission" date="2023-06" db="EMBL/GenBank/DDBJ databases">
        <authorList>
            <consortium name="Lawrence Berkeley National Laboratory"/>
            <person name="Mondo S.J."/>
            <person name="Hensen N."/>
            <person name="Bonometti L."/>
            <person name="Westerberg I."/>
            <person name="Brannstrom I.O."/>
            <person name="Guillou S."/>
            <person name="Cros-Aarteil S."/>
            <person name="Calhoun S."/>
            <person name="Haridas S."/>
            <person name="Kuo A."/>
            <person name="Pangilinan J."/>
            <person name="Riley R."/>
            <person name="Labutti K."/>
            <person name="Andreopoulos B."/>
            <person name="Lipzen A."/>
            <person name="Chen C."/>
            <person name="Yanf M."/>
            <person name="Daum C."/>
            <person name="Ng V."/>
            <person name="Clum A."/>
            <person name="Steindorff A."/>
            <person name="Ohm R."/>
            <person name="Martin F."/>
            <person name="Silar P."/>
            <person name="Natvig D."/>
            <person name="Lalanne C."/>
            <person name="Gautier V."/>
            <person name="Ament-Velasquez S.L."/>
            <person name="Kruys A."/>
            <person name="Hutchinson M.I."/>
            <person name="Powell A.J."/>
            <person name="Barry K."/>
            <person name="Miller A.N."/>
            <person name="Grigoriev I.V."/>
            <person name="Debuchy R."/>
            <person name="Gladieux P."/>
            <person name="Thoren M.H."/>
            <person name="Johannesson H."/>
        </authorList>
    </citation>
    <scope>NUCLEOTIDE SEQUENCE</scope>
    <source>
        <strain evidence="2">PSN324</strain>
    </source>
</reference>
<feature type="region of interest" description="Disordered" evidence="1">
    <location>
        <begin position="1"/>
        <end position="30"/>
    </location>
</feature>
<name>A0AAV9HPI2_9PEZI</name>
<proteinExistence type="predicted"/>
<sequence length="364" mass="39661">MMSATWASAPRKRGREEEFADISPGGTLGFTEHRSKRIQALPLRTSPNSKRWVEPPKFSMTDSPFSMQQQPRALTTSTTVSENFITEQWADEPELVSQHPSSGMVTEMTDYDMDMMDTSDSGMGNGQSATQEPSFVEPGKFQPEPVGTSVTGRLPTPIHCTFAAQLRGNNWNEAPGNAMQHVPLATTPEEPSAMAFCNSGMADISSQTSNLSVHENIPRCLDGATAASQAMADWNMVQNRRLPSPISESGGEDGLDGPQMTLDGSPRYAGAHHLSHLTHQHPLIAGIPHREATPIAESPNGNGMDVESPGTPSPKRGHTRSRHTVNSWSTLQPGMKRSFSIGYRSDCEKCRMKVPGHFNHIIIS</sequence>